<dbReference type="EMBL" id="QVFD01000011">
    <property type="protein sequence ID" value="RGC45479.1"/>
    <property type="molecule type" value="Genomic_DNA"/>
</dbReference>
<accession>A0A3E2XKH6</accession>
<dbReference type="Proteomes" id="UP000261231">
    <property type="component" value="Unassembled WGS sequence"/>
</dbReference>
<organism evidence="3 5">
    <name type="scientific">Coprococcus catus</name>
    <dbReference type="NCBI Taxonomy" id="116085"/>
    <lineage>
        <taxon>Bacteria</taxon>
        <taxon>Bacillati</taxon>
        <taxon>Bacillota</taxon>
        <taxon>Clostridia</taxon>
        <taxon>Lachnospirales</taxon>
        <taxon>Lachnospiraceae</taxon>
        <taxon>Coprococcus</taxon>
    </lineage>
</organism>
<sequence>MNRLKKLTYIQYIICGLLVIFILGILLSGHAKNVSFETVQQNIVSCEGINTLKKGTARDMRKNLDLDESLFDWSIYYCGNGLMDVSELLIVKSDNSAALETAEKAAASRLDAQKTNFDGYGTNQIDLLGHAITKKVGPYYFYAVSEHASTWEEVFMGLVK</sequence>
<dbReference type="InterPro" id="IPR025648">
    <property type="entry name" value="DUF4358"/>
</dbReference>
<name>A0A3E2XKH6_9FIRM</name>
<dbReference type="OrthoDB" id="1828164at2"/>
<keyword evidence="1" id="KW-0812">Transmembrane</keyword>
<keyword evidence="5" id="KW-1185">Reference proteome</keyword>
<proteinExistence type="predicted"/>
<evidence type="ECO:0000313" key="2">
    <source>
        <dbReference type="EMBL" id="RGB79847.1"/>
    </source>
</evidence>
<protein>
    <submittedName>
        <fullName evidence="3">DUF4358 domain-containing protein</fullName>
    </submittedName>
</protein>
<evidence type="ECO:0000313" key="5">
    <source>
        <dbReference type="Proteomes" id="UP000261231"/>
    </source>
</evidence>
<dbReference type="Pfam" id="PF14270">
    <property type="entry name" value="DUF4358"/>
    <property type="match status" value="1"/>
</dbReference>
<reference evidence="4 5" key="1">
    <citation type="submission" date="2018-08" db="EMBL/GenBank/DDBJ databases">
        <title>A genome reference for cultivated species of the human gut microbiota.</title>
        <authorList>
            <person name="Zou Y."/>
            <person name="Xue W."/>
            <person name="Luo G."/>
        </authorList>
    </citation>
    <scope>NUCLEOTIDE SEQUENCE [LARGE SCALE GENOMIC DNA]</scope>
    <source>
        <strain evidence="2 4">AF45-17</strain>
        <strain evidence="3 5">AM28-39</strain>
    </source>
</reference>
<keyword evidence="1" id="KW-1133">Transmembrane helix</keyword>
<dbReference type="RefSeq" id="WP_015514943.1">
    <property type="nucleotide sequence ID" value="NZ_JAMXUZ010000001.1"/>
</dbReference>
<evidence type="ECO:0000313" key="3">
    <source>
        <dbReference type="EMBL" id="RGC45479.1"/>
    </source>
</evidence>
<keyword evidence="1" id="KW-0472">Membrane</keyword>
<dbReference type="EMBL" id="QVEP01000017">
    <property type="protein sequence ID" value="RGB79847.1"/>
    <property type="molecule type" value="Genomic_DNA"/>
</dbReference>
<dbReference type="AlphaFoldDB" id="A0A3E2XKH6"/>
<dbReference type="Proteomes" id="UP000260773">
    <property type="component" value="Unassembled WGS sequence"/>
</dbReference>
<evidence type="ECO:0000256" key="1">
    <source>
        <dbReference type="SAM" id="Phobius"/>
    </source>
</evidence>
<gene>
    <name evidence="2" type="ORF">DW070_08475</name>
    <name evidence="3" type="ORF">DW747_11495</name>
</gene>
<comment type="caution">
    <text evidence="3">The sequence shown here is derived from an EMBL/GenBank/DDBJ whole genome shotgun (WGS) entry which is preliminary data.</text>
</comment>
<feature type="transmembrane region" description="Helical" evidence="1">
    <location>
        <begin position="12"/>
        <end position="31"/>
    </location>
</feature>
<evidence type="ECO:0000313" key="4">
    <source>
        <dbReference type="Proteomes" id="UP000260773"/>
    </source>
</evidence>